<proteinExistence type="predicted"/>
<dbReference type="InterPro" id="IPR049709">
    <property type="entry name" value="IniB-like_N"/>
</dbReference>
<gene>
    <name evidence="2" type="ORF">KDL28_39750</name>
</gene>
<accession>A0ABT1ADZ3</accession>
<evidence type="ECO:0000256" key="1">
    <source>
        <dbReference type="SAM" id="MobiDB-lite"/>
    </source>
</evidence>
<sequence length="209" mass="22041">MAETLSLLEFIRELLFNDDLRQDFADNPEATLAEHGLENLSPDDVHDALVLVEDNQTADFSRDYNTGSNAAASFTPPPPVVHHDGGGDSHHEAIQYLNNYITNNFVDDRDTITDNSINQQIDTGGGDFDQDIDVDSVVASGDGAVAAGDDIEDSTIVTGDDNQVGDGNVRGDGNIVGDDNDGNLVGDGDGNVVGDDNQAVTGDGNTTSF</sequence>
<evidence type="ECO:0000313" key="3">
    <source>
        <dbReference type="Proteomes" id="UP001165283"/>
    </source>
</evidence>
<comment type="caution">
    <text evidence="2">The sequence shown here is derived from an EMBL/GenBank/DDBJ whole genome shotgun (WGS) entry which is preliminary data.</text>
</comment>
<feature type="region of interest" description="Disordered" evidence="1">
    <location>
        <begin position="68"/>
        <end position="89"/>
    </location>
</feature>
<evidence type="ECO:0000313" key="2">
    <source>
        <dbReference type="EMBL" id="MCO1661196.1"/>
    </source>
</evidence>
<name>A0ABT1ADZ3_9PSEU</name>
<dbReference type="EMBL" id="JAGSOV010000120">
    <property type="protein sequence ID" value="MCO1661196.1"/>
    <property type="molecule type" value="Genomic_DNA"/>
</dbReference>
<feature type="region of interest" description="Disordered" evidence="1">
    <location>
        <begin position="190"/>
        <end position="209"/>
    </location>
</feature>
<organism evidence="2 3">
    <name type="scientific">Pseudonocardia humida</name>
    <dbReference type="NCBI Taxonomy" id="2800819"/>
    <lineage>
        <taxon>Bacteria</taxon>
        <taxon>Bacillati</taxon>
        <taxon>Actinomycetota</taxon>
        <taxon>Actinomycetes</taxon>
        <taxon>Pseudonocardiales</taxon>
        <taxon>Pseudonocardiaceae</taxon>
        <taxon>Pseudonocardia</taxon>
    </lineage>
</organism>
<protein>
    <submittedName>
        <fullName evidence="2">IniB N-terminal domain-containing protein</fullName>
    </submittedName>
</protein>
<reference evidence="2" key="1">
    <citation type="submission" date="2021-04" db="EMBL/GenBank/DDBJ databases">
        <title>Pseudonocardia sp. nov., isolated from sandy soil of mangrove forest.</title>
        <authorList>
            <person name="Zan Z."/>
            <person name="Huang R."/>
            <person name="Liu W."/>
        </authorList>
    </citation>
    <scope>NUCLEOTIDE SEQUENCE</scope>
    <source>
        <strain evidence="2">S2-4</strain>
    </source>
</reference>
<feature type="compositionally biased region" description="Polar residues" evidence="1">
    <location>
        <begin position="198"/>
        <end position="209"/>
    </location>
</feature>
<feature type="non-terminal residue" evidence="2">
    <location>
        <position position="209"/>
    </location>
</feature>
<dbReference type="RefSeq" id="WP_252446701.1">
    <property type="nucleotide sequence ID" value="NZ_JAGSOV010000120.1"/>
</dbReference>
<dbReference type="NCBIfam" id="NF038175">
    <property type="entry name" value="IniB_NTERM"/>
    <property type="match status" value="1"/>
</dbReference>
<dbReference type="Proteomes" id="UP001165283">
    <property type="component" value="Unassembled WGS sequence"/>
</dbReference>
<keyword evidence="3" id="KW-1185">Reference proteome</keyword>